<feature type="domain" description="GGDEF" evidence="5">
    <location>
        <begin position="291"/>
        <end position="429"/>
    </location>
</feature>
<dbReference type="NCBIfam" id="TIGR00254">
    <property type="entry name" value="GGDEF"/>
    <property type="match status" value="1"/>
</dbReference>
<dbReference type="PROSITE" id="PS50887">
    <property type="entry name" value="GGDEF"/>
    <property type="match status" value="1"/>
</dbReference>
<dbReference type="SUPFAM" id="SSF55073">
    <property type="entry name" value="Nucleotide cyclase"/>
    <property type="match status" value="1"/>
</dbReference>
<dbReference type="Proteomes" id="UP000269265">
    <property type="component" value="Unassembled WGS sequence"/>
</dbReference>
<dbReference type="PANTHER" id="PTHR45138:SF9">
    <property type="entry name" value="DIGUANYLATE CYCLASE DGCM-RELATED"/>
    <property type="match status" value="1"/>
</dbReference>
<dbReference type="AlphaFoldDB" id="A0A426VEI8"/>
<gene>
    <name evidence="6" type="ORF">EIP75_07115</name>
</gene>
<evidence type="ECO:0000256" key="3">
    <source>
        <dbReference type="SAM" id="MobiDB-lite"/>
    </source>
</evidence>
<evidence type="ECO:0000259" key="5">
    <source>
        <dbReference type="PROSITE" id="PS50887"/>
    </source>
</evidence>
<dbReference type="GO" id="GO:1902201">
    <property type="term" value="P:negative regulation of bacterial-type flagellum-dependent cell motility"/>
    <property type="evidence" value="ECO:0007669"/>
    <property type="project" value="TreeGrafter"/>
</dbReference>
<feature type="region of interest" description="Disordered" evidence="3">
    <location>
        <begin position="1"/>
        <end position="24"/>
    </location>
</feature>
<protein>
    <recommendedName>
        <fullName evidence="1">diguanylate cyclase</fullName>
        <ecNumber evidence="1">2.7.7.65</ecNumber>
    </recommendedName>
</protein>
<comment type="catalytic activity">
    <reaction evidence="2">
        <text>2 GTP = 3',3'-c-di-GMP + 2 diphosphate</text>
        <dbReference type="Rhea" id="RHEA:24898"/>
        <dbReference type="ChEBI" id="CHEBI:33019"/>
        <dbReference type="ChEBI" id="CHEBI:37565"/>
        <dbReference type="ChEBI" id="CHEBI:58805"/>
        <dbReference type="EC" id="2.7.7.65"/>
    </reaction>
</comment>
<evidence type="ECO:0000256" key="1">
    <source>
        <dbReference type="ARBA" id="ARBA00012528"/>
    </source>
</evidence>
<dbReference type="EC" id="2.7.7.65" evidence="1"/>
<dbReference type="InterPro" id="IPR029787">
    <property type="entry name" value="Nucleotide_cyclase"/>
</dbReference>
<dbReference type="FunFam" id="3.30.70.270:FF:000001">
    <property type="entry name" value="Diguanylate cyclase domain protein"/>
    <property type="match status" value="1"/>
</dbReference>
<accession>A0A426VEI8</accession>
<evidence type="ECO:0000256" key="2">
    <source>
        <dbReference type="ARBA" id="ARBA00034247"/>
    </source>
</evidence>
<dbReference type="EMBL" id="RSED01000004">
    <property type="protein sequence ID" value="RRS05307.1"/>
    <property type="molecule type" value="Genomic_DNA"/>
</dbReference>
<dbReference type="PANTHER" id="PTHR45138">
    <property type="entry name" value="REGULATORY COMPONENTS OF SENSORY TRANSDUCTION SYSTEM"/>
    <property type="match status" value="1"/>
</dbReference>
<keyword evidence="4" id="KW-0812">Transmembrane</keyword>
<evidence type="ECO:0000313" key="7">
    <source>
        <dbReference type="Proteomes" id="UP000269265"/>
    </source>
</evidence>
<comment type="caution">
    <text evidence="6">The sequence shown here is derived from an EMBL/GenBank/DDBJ whole genome shotgun (WGS) entry which is preliminary data.</text>
</comment>
<feature type="transmembrane region" description="Helical" evidence="4">
    <location>
        <begin position="78"/>
        <end position="96"/>
    </location>
</feature>
<dbReference type="GO" id="GO:0043709">
    <property type="term" value="P:cell adhesion involved in single-species biofilm formation"/>
    <property type="evidence" value="ECO:0007669"/>
    <property type="project" value="TreeGrafter"/>
</dbReference>
<feature type="transmembrane region" description="Helical" evidence="4">
    <location>
        <begin position="133"/>
        <end position="151"/>
    </location>
</feature>
<dbReference type="InterPro" id="IPR043128">
    <property type="entry name" value="Rev_trsase/Diguanyl_cyclase"/>
</dbReference>
<reference evidence="6 7" key="1">
    <citation type="submission" date="2018-12" db="EMBL/GenBank/DDBJ databases">
        <title>The whole draft genome of Aquabacterium sp. SJQ9.</title>
        <authorList>
            <person name="Sun L."/>
            <person name="Gao X."/>
            <person name="Chen W."/>
            <person name="Huang K."/>
        </authorList>
    </citation>
    <scope>NUCLEOTIDE SEQUENCE [LARGE SCALE GENOMIC DNA]</scope>
    <source>
        <strain evidence="6 7">SJQ9</strain>
    </source>
</reference>
<keyword evidence="4" id="KW-1133">Transmembrane helix</keyword>
<keyword evidence="4" id="KW-0472">Membrane</keyword>
<feature type="transmembrane region" description="Helical" evidence="4">
    <location>
        <begin position="207"/>
        <end position="229"/>
    </location>
</feature>
<organism evidence="6 7">
    <name type="scientific">Aquabacterium soli</name>
    <dbReference type="NCBI Taxonomy" id="2493092"/>
    <lineage>
        <taxon>Bacteria</taxon>
        <taxon>Pseudomonadati</taxon>
        <taxon>Pseudomonadota</taxon>
        <taxon>Betaproteobacteria</taxon>
        <taxon>Burkholderiales</taxon>
        <taxon>Aquabacterium</taxon>
    </lineage>
</organism>
<dbReference type="Pfam" id="PF00990">
    <property type="entry name" value="GGDEF"/>
    <property type="match status" value="1"/>
</dbReference>
<dbReference type="GO" id="GO:0005886">
    <property type="term" value="C:plasma membrane"/>
    <property type="evidence" value="ECO:0007669"/>
    <property type="project" value="TreeGrafter"/>
</dbReference>
<proteinExistence type="predicted"/>
<sequence>MESPTSKPFAAPLTTPSAPMSDGDSVFWGTGEAEDPFKASLDKTLAQGHAWLSFPPALEAAYQRDKAPERRRTLERGGLWLLVLFNLMLVTDWMIVPDQFALAVGLRVFFFSTINGVGLLLTDRFTPRSREWTVVGMSVLAAIITAVLCLQSHDRLAAPYLVALVMVVLFNGSVIRTPFWKALLIDAMVLGIFVVSLMLMPQPDWHIMSALMLVLVSTAVFTLYSSYWLEHEDRTNWLMQGQEHHLLEALGKANRRLERMSRFDALTDLANRRHFDEFLAQLWQRARRGGQAIALLMMDVDHFKAYNDHYGHPRGDTCLQQIAALLKRQLRRPGDLVARFGGEEFVAVLHDTALPQAVAAAERVRAGVQQLGLPHAASSTAAQVTISIGVASFQPQTCDEGPPALIAASDAALYQAKSQGRNQVVPSTACPAVAEAP</sequence>
<feature type="transmembrane region" description="Helical" evidence="4">
    <location>
        <begin position="182"/>
        <end position="201"/>
    </location>
</feature>
<dbReference type="GO" id="GO:0052621">
    <property type="term" value="F:diguanylate cyclase activity"/>
    <property type="evidence" value="ECO:0007669"/>
    <property type="project" value="UniProtKB-EC"/>
</dbReference>
<feature type="transmembrane region" description="Helical" evidence="4">
    <location>
        <begin position="102"/>
        <end position="121"/>
    </location>
</feature>
<evidence type="ECO:0000313" key="6">
    <source>
        <dbReference type="EMBL" id="RRS05307.1"/>
    </source>
</evidence>
<feature type="transmembrane region" description="Helical" evidence="4">
    <location>
        <begin position="157"/>
        <end position="175"/>
    </location>
</feature>
<keyword evidence="7" id="KW-1185">Reference proteome</keyword>
<dbReference type="SMART" id="SM00267">
    <property type="entry name" value="GGDEF"/>
    <property type="match status" value="1"/>
</dbReference>
<dbReference type="RefSeq" id="WP_125242525.1">
    <property type="nucleotide sequence ID" value="NZ_RSED01000004.1"/>
</dbReference>
<dbReference type="CDD" id="cd01949">
    <property type="entry name" value="GGDEF"/>
    <property type="match status" value="1"/>
</dbReference>
<evidence type="ECO:0000256" key="4">
    <source>
        <dbReference type="SAM" id="Phobius"/>
    </source>
</evidence>
<dbReference type="Gene3D" id="3.30.70.270">
    <property type="match status" value="1"/>
</dbReference>
<dbReference type="InterPro" id="IPR000160">
    <property type="entry name" value="GGDEF_dom"/>
</dbReference>
<dbReference type="InterPro" id="IPR050469">
    <property type="entry name" value="Diguanylate_Cyclase"/>
</dbReference>
<dbReference type="OrthoDB" id="9813903at2"/>
<name>A0A426VEI8_9BURK</name>